<evidence type="ECO:0000313" key="3">
    <source>
        <dbReference type="Proteomes" id="UP000609531"/>
    </source>
</evidence>
<dbReference type="SUPFAM" id="SSF56281">
    <property type="entry name" value="Metallo-hydrolase/oxidoreductase"/>
    <property type="match status" value="1"/>
</dbReference>
<dbReference type="PANTHER" id="PTHR43717:SF1">
    <property type="entry name" value="ANAEROBIC NITRIC OXIDE REDUCTASE FLAVORUBREDOXIN"/>
    <property type="match status" value="1"/>
</dbReference>
<dbReference type="AlphaFoldDB" id="A0A934IL74"/>
<organism evidence="2 3">
    <name type="scientific">Acuticoccus mangrovi</name>
    <dbReference type="NCBI Taxonomy" id="2796142"/>
    <lineage>
        <taxon>Bacteria</taxon>
        <taxon>Pseudomonadati</taxon>
        <taxon>Pseudomonadota</taxon>
        <taxon>Alphaproteobacteria</taxon>
        <taxon>Hyphomicrobiales</taxon>
        <taxon>Amorphaceae</taxon>
        <taxon>Acuticoccus</taxon>
    </lineage>
</organism>
<proteinExistence type="predicted"/>
<evidence type="ECO:0000259" key="1">
    <source>
        <dbReference type="Pfam" id="PF19583"/>
    </source>
</evidence>
<sequence>MTIDTSGRPRQIAPGIHHLGICHVYLNDVRFPMVGGKPIHLHLSNYMILGTEKTLLIDTGEPAGWEALSAQIDQVLNGRELNYLFPTHPEFLHSANLTRILDKYPECRVVGDVRDYEMYFPGCTDRMDAMPIRSEIDLGGGYEFVILEAPIKDLPASVWGYEKSQQALFCADAFSFAHINASVPGQDMTEYHLADECSLTTDELPGGVGQIRDNSAFILRAALYWLRYIDPNPLFAKVEKLFQEFPPKIVAPAHGHVIINPREVVPIIEAEMESVSGTSGTMADRVKVSA</sequence>
<reference evidence="2" key="1">
    <citation type="submission" date="2020-12" db="EMBL/GenBank/DDBJ databases">
        <title>Bacterial taxonomy.</title>
        <authorList>
            <person name="Pan X."/>
        </authorList>
    </citation>
    <scope>NUCLEOTIDE SEQUENCE</scope>
    <source>
        <strain evidence="2">B2012</strain>
    </source>
</reference>
<dbReference type="Gene3D" id="3.60.15.10">
    <property type="entry name" value="Ribonuclease Z/Hydroxyacylglutathione hydrolase-like"/>
    <property type="match status" value="1"/>
</dbReference>
<evidence type="ECO:0000313" key="2">
    <source>
        <dbReference type="EMBL" id="MBJ3777016.1"/>
    </source>
</evidence>
<keyword evidence="3" id="KW-1185">Reference proteome</keyword>
<accession>A0A934IL74</accession>
<dbReference type="Pfam" id="PF19583">
    <property type="entry name" value="ODP"/>
    <property type="match status" value="1"/>
</dbReference>
<comment type="caution">
    <text evidence="2">The sequence shown here is derived from an EMBL/GenBank/DDBJ whole genome shotgun (WGS) entry which is preliminary data.</text>
</comment>
<dbReference type="InterPro" id="IPR045761">
    <property type="entry name" value="ODP_dom"/>
</dbReference>
<gene>
    <name evidence="2" type="ORF">JCR33_15015</name>
</gene>
<feature type="domain" description="ODP" evidence="1">
    <location>
        <begin position="42"/>
        <end position="255"/>
    </location>
</feature>
<dbReference type="Proteomes" id="UP000609531">
    <property type="component" value="Unassembled WGS sequence"/>
</dbReference>
<dbReference type="EMBL" id="JAEKJA010000012">
    <property type="protein sequence ID" value="MBJ3777016.1"/>
    <property type="molecule type" value="Genomic_DNA"/>
</dbReference>
<name>A0A934IL74_9HYPH</name>
<protein>
    <recommendedName>
        <fullName evidence="1">ODP domain-containing protein</fullName>
    </recommendedName>
</protein>
<dbReference type="RefSeq" id="WP_198882920.1">
    <property type="nucleotide sequence ID" value="NZ_JAEKJA010000012.1"/>
</dbReference>
<dbReference type="PANTHER" id="PTHR43717">
    <property type="entry name" value="ANAEROBIC NITRIC OXIDE REDUCTASE FLAVORUBREDOXIN"/>
    <property type="match status" value="1"/>
</dbReference>
<dbReference type="InterPro" id="IPR036866">
    <property type="entry name" value="RibonucZ/Hydroxyglut_hydro"/>
</dbReference>